<dbReference type="Gene3D" id="3.40.1390.20">
    <property type="entry name" value="HprK N-terminal domain-like"/>
    <property type="match status" value="1"/>
</dbReference>
<comment type="subunit">
    <text evidence="1">Homohexamer.</text>
</comment>
<evidence type="ECO:0000259" key="2">
    <source>
        <dbReference type="Pfam" id="PF07085"/>
    </source>
</evidence>
<dbReference type="InterPro" id="IPR010766">
    <property type="entry name" value="DRTGG"/>
</dbReference>
<evidence type="ECO:0000313" key="4">
    <source>
        <dbReference type="Proteomes" id="UP000663720"/>
    </source>
</evidence>
<dbReference type="AlphaFoldDB" id="A0A975B6D9"/>
<reference evidence="3" key="1">
    <citation type="journal article" date="2021" name="Microb. Physiol.">
        <title>Proteogenomic Insights into the Physiology of Marine, Sulfate-Reducing, Filamentous Desulfonema limicola and Desulfonema magnum.</title>
        <authorList>
            <person name="Schnaars V."/>
            <person name="Wohlbrand L."/>
            <person name="Scheve S."/>
            <person name="Hinrichs C."/>
            <person name="Reinhardt R."/>
            <person name="Rabus R."/>
        </authorList>
    </citation>
    <scope>NUCLEOTIDE SEQUENCE</scope>
    <source>
        <strain evidence="3">5ac10</strain>
    </source>
</reference>
<evidence type="ECO:0000256" key="1">
    <source>
        <dbReference type="ARBA" id="ARBA00011643"/>
    </source>
</evidence>
<feature type="domain" description="DRTGG" evidence="2">
    <location>
        <begin position="5"/>
        <end position="101"/>
    </location>
</feature>
<dbReference type="KEGG" id="dli:dnl_18540"/>
<evidence type="ECO:0000313" key="3">
    <source>
        <dbReference type="EMBL" id="QTA79580.1"/>
    </source>
</evidence>
<dbReference type="Proteomes" id="UP000663720">
    <property type="component" value="Chromosome"/>
</dbReference>
<gene>
    <name evidence="3" type="ORF">dnl_18540</name>
</gene>
<keyword evidence="4" id="KW-1185">Reference proteome</keyword>
<dbReference type="InterPro" id="IPR028979">
    <property type="entry name" value="Ser_kin/Pase_Hpr-like_N_sf"/>
</dbReference>
<dbReference type="SUPFAM" id="SSF75138">
    <property type="entry name" value="HprK N-terminal domain-like"/>
    <property type="match status" value="1"/>
</dbReference>
<dbReference type="RefSeq" id="WP_207691317.1">
    <property type="nucleotide sequence ID" value="NZ_CP061799.1"/>
</dbReference>
<dbReference type="Pfam" id="PF07085">
    <property type="entry name" value="DRTGG"/>
    <property type="match status" value="1"/>
</dbReference>
<proteinExistence type="predicted"/>
<name>A0A975B6D9_9BACT</name>
<dbReference type="EMBL" id="CP061799">
    <property type="protein sequence ID" value="QTA79580.1"/>
    <property type="molecule type" value="Genomic_DNA"/>
</dbReference>
<accession>A0A975B6D9</accession>
<protein>
    <submittedName>
        <fullName evidence="3">DRTGG domain-containing protein</fullName>
    </submittedName>
</protein>
<organism evidence="3 4">
    <name type="scientific">Desulfonema limicola</name>
    <dbReference type="NCBI Taxonomy" id="45656"/>
    <lineage>
        <taxon>Bacteria</taxon>
        <taxon>Pseudomonadati</taxon>
        <taxon>Thermodesulfobacteriota</taxon>
        <taxon>Desulfobacteria</taxon>
        <taxon>Desulfobacterales</taxon>
        <taxon>Desulfococcaceae</taxon>
        <taxon>Desulfonema</taxon>
    </lineage>
</organism>
<sequence length="117" mass="12390">MKLIEILEALDAKLLSGEGQLDKEFLTGGASDLMSDILAGVAEDSVFLTGLNTIQAIRTAVVSGVGAIVFVRNKIPPQDLIEMAEEENIPLLSSPYSMFVSCGRLHGKGLTGLDGTR</sequence>